<dbReference type="EMBL" id="JAENGZ010002463">
    <property type="protein sequence ID" value="KAG6943660.1"/>
    <property type="molecule type" value="Genomic_DNA"/>
</dbReference>
<comment type="function">
    <text evidence="5">Effector that suppresses plant defense responses during pathogen infection.</text>
</comment>
<keyword evidence="3 5" id="KW-0964">Secreted</keyword>
<sequence>MHLHRVLLVTVITLLATSSALVPAQETSVSLLEHLTIAGRDGIHKGRSLRLAKTSDEKDSATIHGDPTDADERANPISKL</sequence>
<organism evidence="7 8">
    <name type="scientific">Phytophthora cactorum</name>
    <dbReference type="NCBI Taxonomy" id="29920"/>
    <lineage>
        <taxon>Eukaryota</taxon>
        <taxon>Sar</taxon>
        <taxon>Stramenopiles</taxon>
        <taxon>Oomycota</taxon>
        <taxon>Peronosporomycetes</taxon>
        <taxon>Peronosporales</taxon>
        <taxon>Peronosporaceae</taxon>
        <taxon>Phytophthora</taxon>
    </lineage>
</organism>
<accession>A0A8T1TKX0</accession>
<evidence type="ECO:0000256" key="2">
    <source>
        <dbReference type="ARBA" id="ARBA00010400"/>
    </source>
</evidence>
<dbReference type="AlphaFoldDB" id="A0A8T1TKX0"/>
<comment type="subcellular location">
    <subcellularLocation>
        <location evidence="1 5">Secreted</location>
    </subcellularLocation>
</comment>
<comment type="similarity">
    <text evidence="2 5">Belongs to the RxLR effector family.</text>
</comment>
<evidence type="ECO:0000256" key="5">
    <source>
        <dbReference type="RuleBase" id="RU367124"/>
    </source>
</evidence>
<comment type="domain">
    <text evidence="5">The RxLR-dEER motif acts to carry the protein into the host cell cytoplasm through binding to cell surface phosphatidylinositol-3-phosphate.</text>
</comment>
<evidence type="ECO:0000256" key="6">
    <source>
        <dbReference type="SAM" id="MobiDB-lite"/>
    </source>
</evidence>
<gene>
    <name evidence="7" type="ORF">JG687_00018316</name>
</gene>
<feature type="signal peptide" evidence="5">
    <location>
        <begin position="1"/>
        <end position="24"/>
    </location>
</feature>
<feature type="non-terminal residue" evidence="7">
    <location>
        <position position="80"/>
    </location>
</feature>
<proteinExistence type="inferred from homology"/>
<feature type="compositionally biased region" description="Basic and acidic residues" evidence="6">
    <location>
        <begin position="53"/>
        <end position="74"/>
    </location>
</feature>
<evidence type="ECO:0000256" key="4">
    <source>
        <dbReference type="ARBA" id="ARBA00022729"/>
    </source>
</evidence>
<evidence type="ECO:0000256" key="3">
    <source>
        <dbReference type="ARBA" id="ARBA00022525"/>
    </source>
</evidence>
<keyword evidence="4 5" id="KW-0732">Signal</keyword>
<protein>
    <recommendedName>
        <fullName evidence="5">RxLR effector protein</fullName>
    </recommendedName>
</protein>
<dbReference type="Pfam" id="PF16810">
    <property type="entry name" value="RXLR"/>
    <property type="match status" value="1"/>
</dbReference>
<dbReference type="InterPro" id="IPR031825">
    <property type="entry name" value="RXLR"/>
</dbReference>
<dbReference type="VEuPathDB" id="FungiDB:PC110_g17878"/>
<feature type="chain" id="PRO_5035839923" description="RxLR effector protein" evidence="5">
    <location>
        <begin position="25"/>
        <end position="80"/>
    </location>
</feature>
<evidence type="ECO:0000313" key="7">
    <source>
        <dbReference type="EMBL" id="KAG6943660.1"/>
    </source>
</evidence>
<evidence type="ECO:0000256" key="1">
    <source>
        <dbReference type="ARBA" id="ARBA00004613"/>
    </source>
</evidence>
<reference evidence="7" key="1">
    <citation type="submission" date="2021-01" db="EMBL/GenBank/DDBJ databases">
        <title>Phytophthora aleatoria, a newly-described species from Pinus radiata is distinct from Phytophthora cactorum isolates based on comparative genomics.</title>
        <authorList>
            <person name="Mcdougal R."/>
            <person name="Panda P."/>
            <person name="Williams N."/>
            <person name="Studholme D.J."/>
        </authorList>
    </citation>
    <scope>NUCLEOTIDE SEQUENCE</scope>
    <source>
        <strain evidence="7">NZFS 3830</strain>
    </source>
</reference>
<name>A0A8T1TKX0_9STRA</name>
<dbReference type="Proteomes" id="UP000688947">
    <property type="component" value="Unassembled WGS sequence"/>
</dbReference>
<comment type="caution">
    <text evidence="7">The sequence shown here is derived from an EMBL/GenBank/DDBJ whole genome shotgun (WGS) entry which is preliminary data.</text>
</comment>
<feature type="region of interest" description="Disordered" evidence="6">
    <location>
        <begin position="48"/>
        <end position="80"/>
    </location>
</feature>
<evidence type="ECO:0000313" key="8">
    <source>
        <dbReference type="Proteomes" id="UP000688947"/>
    </source>
</evidence>